<dbReference type="CDD" id="cd04301">
    <property type="entry name" value="NAT_SF"/>
    <property type="match status" value="1"/>
</dbReference>
<dbReference type="PANTHER" id="PTHR43877:SF2">
    <property type="entry name" value="AMINOALKYLPHOSPHONATE N-ACETYLTRANSFERASE-RELATED"/>
    <property type="match status" value="1"/>
</dbReference>
<evidence type="ECO:0000256" key="1">
    <source>
        <dbReference type="ARBA" id="ARBA00022679"/>
    </source>
</evidence>
<dbReference type="RefSeq" id="WP_084532237.1">
    <property type="nucleotide sequence ID" value="NZ_DAONBL010000007.1"/>
</dbReference>
<dbReference type="Pfam" id="PF00583">
    <property type="entry name" value="Acetyltransf_1"/>
    <property type="match status" value="1"/>
</dbReference>
<sequence>MRPWGFEPDNISGPVKIQCINPVDFEEELTELYERAYKGLEEYADTDPETIKKYLKWLYRRAEGGFLVAFDGSRIVGFVSTDHKWVSPDGHIVGEIHEIVIDPDYQGHGIGKLLLEEAVKLLAQKGAKIVELWAGEKNLRARNFYKSQGFVEMEKKGRWVRFIKEL</sequence>
<evidence type="ECO:0000313" key="4">
    <source>
        <dbReference type="EMBL" id="SIN67754.1"/>
    </source>
</evidence>
<evidence type="ECO:0000256" key="2">
    <source>
        <dbReference type="ARBA" id="ARBA00023315"/>
    </source>
</evidence>
<comment type="caution">
    <text evidence="4">The sequence shown here is derived from an EMBL/GenBank/DDBJ whole genome shotgun (WGS) entry which is preliminary data.</text>
</comment>
<keyword evidence="5" id="KW-1185">Reference proteome</keyword>
<dbReference type="Gene3D" id="3.40.630.30">
    <property type="match status" value="1"/>
</dbReference>
<dbReference type="SUPFAM" id="SSF55729">
    <property type="entry name" value="Acyl-CoA N-acyltransferases (Nat)"/>
    <property type="match status" value="1"/>
</dbReference>
<dbReference type="InterPro" id="IPR000182">
    <property type="entry name" value="GNAT_dom"/>
</dbReference>
<dbReference type="EMBL" id="FSQZ01000001">
    <property type="protein sequence ID" value="SIN67754.1"/>
    <property type="molecule type" value="Genomic_DNA"/>
</dbReference>
<dbReference type="PANTHER" id="PTHR43877">
    <property type="entry name" value="AMINOALKYLPHOSPHONATE N-ACETYLTRANSFERASE-RELATED-RELATED"/>
    <property type="match status" value="1"/>
</dbReference>
<dbReference type="InterPro" id="IPR050832">
    <property type="entry name" value="Bact_Acetyltransf"/>
</dbReference>
<evidence type="ECO:0000313" key="5">
    <source>
        <dbReference type="Proteomes" id="UP000185093"/>
    </source>
</evidence>
<keyword evidence="1" id="KW-0808">Transferase</keyword>
<dbReference type="InterPro" id="IPR016181">
    <property type="entry name" value="Acyl_CoA_acyltransferase"/>
</dbReference>
<reference evidence="4 5" key="1">
    <citation type="submission" date="2016-11" db="EMBL/GenBank/DDBJ databases">
        <authorList>
            <person name="Varghese N."/>
            <person name="Submissions S."/>
        </authorList>
    </citation>
    <scope>NUCLEOTIDE SEQUENCE [LARGE SCALE GENOMIC DNA]</scope>
    <source>
        <strain evidence="4 5">DSM 20664</strain>
    </source>
</reference>
<feature type="domain" description="N-acetyltransferase" evidence="3">
    <location>
        <begin position="15"/>
        <end position="166"/>
    </location>
</feature>
<dbReference type="GO" id="GO:0005840">
    <property type="term" value="C:ribosome"/>
    <property type="evidence" value="ECO:0007669"/>
    <property type="project" value="UniProtKB-KW"/>
</dbReference>
<organism evidence="4 5">
    <name type="scientific">Acetomicrobium flavidum</name>
    <dbReference type="NCBI Taxonomy" id="49896"/>
    <lineage>
        <taxon>Bacteria</taxon>
        <taxon>Thermotogati</taxon>
        <taxon>Synergistota</taxon>
        <taxon>Synergistia</taxon>
        <taxon>Synergistales</taxon>
        <taxon>Acetomicrobiaceae</taxon>
        <taxon>Acetomicrobium</taxon>
    </lineage>
</organism>
<protein>
    <submittedName>
        <fullName evidence="4">Ribosomal protein S18 acetylase RimI</fullName>
    </submittedName>
</protein>
<gene>
    <name evidence="4" type="ORF">SAMN05444368_1095</name>
</gene>
<dbReference type="Proteomes" id="UP000185093">
    <property type="component" value="Unassembled WGS sequence"/>
</dbReference>
<keyword evidence="4" id="KW-0689">Ribosomal protein</keyword>
<keyword evidence="4" id="KW-0687">Ribonucleoprotein</keyword>
<evidence type="ECO:0000259" key="3">
    <source>
        <dbReference type="PROSITE" id="PS51186"/>
    </source>
</evidence>
<name>A0ABY1JD61_9BACT</name>
<proteinExistence type="predicted"/>
<accession>A0ABY1JD61</accession>
<keyword evidence="2" id="KW-0012">Acyltransferase</keyword>
<dbReference type="PROSITE" id="PS51186">
    <property type="entry name" value="GNAT"/>
    <property type="match status" value="1"/>
</dbReference>